<reference evidence="2" key="1">
    <citation type="journal article" date="2021" name="Nat. Commun.">
        <title>Genetic determinants of endophytism in the Arabidopsis root mycobiome.</title>
        <authorList>
            <person name="Mesny F."/>
            <person name="Miyauchi S."/>
            <person name="Thiergart T."/>
            <person name="Pickel B."/>
            <person name="Atanasova L."/>
            <person name="Karlsson M."/>
            <person name="Huettel B."/>
            <person name="Barry K.W."/>
            <person name="Haridas S."/>
            <person name="Chen C."/>
            <person name="Bauer D."/>
            <person name="Andreopoulos W."/>
            <person name="Pangilinan J."/>
            <person name="LaButti K."/>
            <person name="Riley R."/>
            <person name="Lipzen A."/>
            <person name="Clum A."/>
            <person name="Drula E."/>
            <person name="Henrissat B."/>
            <person name="Kohler A."/>
            <person name="Grigoriev I.V."/>
            <person name="Martin F.M."/>
            <person name="Hacquard S."/>
        </authorList>
    </citation>
    <scope>NUCLEOTIDE SEQUENCE</scope>
    <source>
        <strain evidence="2">MPI-SDFR-AT-0068</strain>
    </source>
</reference>
<dbReference type="GO" id="GO:0016887">
    <property type="term" value="F:ATP hydrolysis activity"/>
    <property type="evidence" value="ECO:0007669"/>
    <property type="project" value="InterPro"/>
</dbReference>
<name>A0A8K0RK25_9HYPO</name>
<dbReference type="Gene3D" id="3.40.50.300">
    <property type="entry name" value="P-loop containing nucleotide triphosphate hydrolases"/>
    <property type="match status" value="1"/>
</dbReference>
<evidence type="ECO:0000313" key="2">
    <source>
        <dbReference type="EMBL" id="KAH7235561.1"/>
    </source>
</evidence>
<dbReference type="SUPFAM" id="SSF52540">
    <property type="entry name" value="P-loop containing nucleoside triphosphate hydrolases"/>
    <property type="match status" value="1"/>
</dbReference>
<comment type="caution">
    <text evidence="2">The sequence shown here is derived from an EMBL/GenBank/DDBJ whole genome shotgun (WGS) entry which is preliminary data.</text>
</comment>
<dbReference type="Pfam" id="PF00004">
    <property type="entry name" value="AAA"/>
    <property type="match status" value="1"/>
</dbReference>
<dbReference type="InterPro" id="IPR027417">
    <property type="entry name" value="P-loop_NTPase"/>
</dbReference>
<evidence type="ECO:0000259" key="1">
    <source>
        <dbReference type="SMART" id="SM00382"/>
    </source>
</evidence>
<accession>A0A8K0RK25</accession>
<dbReference type="InterPro" id="IPR003593">
    <property type="entry name" value="AAA+_ATPase"/>
</dbReference>
<protein>
    <submittedName>
        <fullName evidence="2">P-loop containing nucleoside triphosphate hydrolase protein</fullName>
    </submittedName>
</protein>
<gene>
    <name evidence="2" type="ORF">BKA59DRAFT_532999</name>
</gene>
<dbReference type="EMBL" id="JAGPXF010000007">
    <property type="protein sequence ID" value="KAH7235561.1"/>
    <property type="molecule type" value="Genomic_DNA"/>
</dbReference>
<dbReference type="Pfam" id="PF22942">
    <property type="entry name" value="DUF7025"/>
    <property type="match status" value="1"/>
</dbReference>
<feature type="domain" description="AAA+ ATPase" evidence="1">
    <location>
        <begin position="458"/>
        <end position="573"/>
    </location>
</feature>
<dbReference type="SMART" id="SM00382">
    <property type="entry name" value="AAA"/>
    <property type="match status" value="1"/>
</dbReference>
<keyword evidence="3" id="KW-1185">Reference proteome</keyword>
<dbReference type="AlphaFoldDB" id="A0A8K0RK25"/>
<keyword evidence="2" id="KW-0378">Hydrolase</keyword>
<dbReference type="OrthoDB" id="10042665at2759"/>
<evidence type="ECO:0000313" key="3">
    <source>
        <dbReference type="Proteomes" id="UP000813427"/>
    </source>
</evidence>
<organism evidence="2 3">
    <name type="scientific">Fusarium tricinctum</name>
    <dbReference type="NCBI Taxonomy" id="61284"/>
    <lineage>
        <taxon>Eukaryota</taxon>
        <taxon>Fungi</taxon>
        <taxon>Dikarya</taxon>
        <taxon>Ascomycota</taxon>
        <taxon>Pezizomycotina</taxon>
        <taxon>Sordariomycetes</taxon>
        <taxon>Hypocreomycetidae</taxon>
        <taxon>Hypocreales</taxon>
        <taxon>Nectriaceae</taxon>
        <taxon>Fusarium</taxon>
        <taxon>Fusarium tricinctum species complex</taxon>
    </lineage>
</organism>
<dbReference type="InterPro" id="IPR054289">
    <property type="entry name" value="DUF7025"/>
</dbReference>
<dbReference type="Proteomes" id="UP000813427">
    <property type="component" value="Unassembled WGS sequence"/>
</dbReference>
<dbReference type="PANTHER" id="PTHR46411">
    <property type="entry name" value="FAMILY ATPASE, PUTATIVE-RELATED"/>
    <property type="match status" value="1"/>
</dbReference>
<dbReference type="InterPro" id="IPR003959">
    <property type="entry name" value="ATPase_AAA_core"/>
</dbReference>
<proteinExistence type="predicted"/>
<dbReference type="GO" id="GO:0005524">
    <property type="term" value="F:ATP binding"/>
    <property type="evidence" value="ECO:0007669"/>
    <property type="project" value="InterPro"/>
</dbReference>
<sequence length="668" mass="75947">MTETAGPDVAETGSSPKCTIHQVKCPGSSPAHSRHPAIASFLDVPRLFLGDNKASPLRGRDSGERTKLKTKLDPDIPFVIYRTYNCLEYHASIFAVLEKAPSGVSVLAKDAPEAVPELEHMEIVSSHLSDAIEEVKSRDSHCVDEFQPKSLLLGWRREQSLVAPYLHFYYARDLLAKHKSRSQSQKRHINLLLKYLSSKFGDEFKEAEDLFSKGLVTRKHFHKLFGPREVLATTNGSGQHIAMVSRYPPLPGSDPIRVECEIMDFNGKFVKYKRTVTIHWPKNLSESDVVSIGSLNAFPIRFDRLLEDRLRQRGEFFWKLRKRKLIQYTAPDEVLEYRMQNGRYMVDVETYHRSCGESKPEDPNTDEFVEQFRPLDSGNFTAPPPEEFFLLMPPTIYGFGFHDKQWRKLDVGFATEITWNDRAFKKLVLPQEEKDMLSASVLKSTASDGLKIVSGRGPGVVILLHGGPGTGKTFAAEALAELSRRPLYRLTSSDIDTSPREVEYNLNQAFYLGGVWDAIMLLDECDVYLETGRQTDFSRNAIVSIILHVLDYHQGISILTSRGYDLNPALQPRVHVTCTFKLDDDERKTVWRRTMKAFNLHVNEDGRPHTTDDILESILKQDSSTLSVREIRNVIQTATNLATKENRRANASDIGMAINMIQRNRRLY</sequence>
<dbReference type="PANTHER" id="PTHR46411:SF2">
    <property type="entry name" value="AAA+ ATPASE DOMAIN-CONTAINING PROTEIN"/>
    <property type="match status" value="1"/>
</dbReference>